<feature type="region of interest" description="Disordered" evidence="1">
    <location>
        <begin position="212"/>
        <end position="265"/>
    </location>
</feature>
<feature type="compositionally biased region" description="Basic and acidic residues" evidence="1">
    <location>
        <begin position="436"/>
        <end position="470"/>
    </location>
</feature>
<proteinExistence type="predicted"/>
<dbReference type="Ensembl" id="ENSNGAT00000020209.1">
    <property type="protein sequence ID" value="ENSNGAP00000014616.1"/>
    <property type="gene ID" value="ENSNGAG00000015878.1"/>
</dbReference>
<dbReference type="PANTHER" id="PTHR23034">
    <property type="entry name" value="GLUTAMATE-RICH PROTEIN 3"/>
    <property type="match status" value="1"/>
</dbReference>
<dbReference type="InterPro" id="IPR048257">
    <property type="entry name" value="DUF4590"/>
</dbReference>
<protein>
    <submittedName>
        <fullName evidence="3">Glutamate rich 3</fullName>
    </submittedName>
</protein>
<feature type="compositionally biased region" description="Basic and acidic residues" evidence="1">
    <location>
        <begin position="495"/>
        <end position="514"/>
    </location>
</feature>
<dbReference type="InterPro" id="IPR027962">
    <property type="entry name" value="ERICH3"/>
</dbReference>
<dbReference type="OMA" id="GQDIWED"/>
<feature type="compositionally biased region" description="Basic residues" evidence="1">
    <location>
        <begin position="483"/>
        <end position="494"/>
    </location>
</feature>
<feature type="compositionally biased region" description="Basic and acidic residues" evidence="1">
    <location>
        <begin position="212"/>
        <end position="253"/>
    </location>
</feature>
<feature type="region of interest" description="Disordered" evidence="1">
    <location>
        <begin position="304"/>
        <end position="514"/>
    </location>
</feature>
<dbReference type="GeneTree" id="ENSGT00530000064485"/>
<feature type="domain" description="DUF4590" evidence="2">
    <location>
        <begin position="103"/>
        <end position="213"/>
    </location>
</feature>
<evidence type="ECO:0000313" key="4">
    <source>
        <dbReference type="Proteomes" id="UP000694381"/>
    </source>
</evidence>
<dbReference type="AlphaFoldDB" id="A0A8C6RBG9"/>
<reference evidence="3" key="2">
    <citation type="submission" date="2025-09" db="UniProtKB">
        <authorList>
            <consortium name="Ensembl"/>
        </authorList>
    </citation>
    <scope>IDENTIFICATION</scope>
</reference>
<accession>A0A8C6RBG9</accession>
<evidence type="ECO:0000256" key="1">
    <source>
        <dbReference type="SAM" id="MobiDB-lite"/>
    </source>
</evidence>
<dbReference type="Pfam" id="PF15257">
    <property type="entry name" value="DUF4590"/>
    <property type="match status" value="1"/>
</dbReference>
<name>A0A8C6RBG9_NANGA</name>
<evidence type="ECO:0000313" key="3">
    <source>
        <dbReference type="Ensembl" id="ENSNGAP00000014616.1"/>
    </source>
</evidence>
<dbReference type="Proteomes" id="UP000694381">
    <property type="component" value="Unassembled WGS sequence"/>
</dbReference>
<feature type="compositionally biased region" description="Low complexity" evidence="1">
    <location>
        <begin position="375"/>
        <end position="388"/>
    </location>
</feature>
<keyword evidence="4" id="KW-1185">Reference proteome</keyword>
<feature type="compositionally biased region" description="Low complexity" evidence="1">
    <location>
        <begin position="403"/>
        <end position="416"/>
    </location>
</feature>
<sequence>MFAKSKMAMMKFRSSLDSPQRADSCQLPHINSYLIPVPPPPPPRAGKTVRENGQEAWRRKRFHPIAAPNGSEPLFTRDSSRIYKASPHSNAVITMVYFGKNVHLSYDDTDYRDEIKIYQQHCGGENLCVYKGKLLEKDNFQFVSKRHCGFPFSLTFFLNGIQVNRLSSCCEFKHRRSSRLGGRRGCFGFVCVEKASPCYKCIIAMGLDRKGSSMKSRRENHTDKREESKKGPGKLRQDRENVLSRRNETEGREALSVSFSAEEMKSGIREVTTAVEEMEWRGKPGGAWDEDRENTFKYDYEEDFEVDEKQDERADEGQADDQMSGKSTSEGEKDNLDPEKETETSSEKAPDADDSEIRERDGCSDSEEEKRDIKSASSNSSRSHSYSSESDDDSAQGSGVTLSASSTGSSPRCSSSPELHGITDPGRSHLPAGHSLEAKMDKQEVTADHVENRPLLPEESHECDPEEGRKKGSQVTAESGPAKSRKPAGQRAKGKVVDRDEGLPGVEDGGKYGH</sequence>
<feature type="compositionally biased region" description="Basic and acidic residues" evidence="1">
    <location>
        <begin position="329"/>
        <end position="374"/>
    </location>
</feature>
<organism evidence="3 4">
    <name type="scientific">Nannospalax galili</name>
    <name type="common">Northern Israeli blind subterranean mole rat</name>
    <name type="synonym">Spalax galili</name>
    <dbReference type="NCBI Taxonomy" id="1026970"/>
    <lineage>
        <taxon>Eukaryota</taxon>
        <taxon>Metazoa</taxon>
        <taxon>Chordata</taxon>
        <taxon>Craniata</taxon>
        <taxon>Vertebrata</taxon>
        <taxon>Euteleostomi</taxon>
        <taxon>Mammalia</taxon>
        <taxon>Eutheria</taxon>
        <taxon>Euarchontoglires</taxon>
        <taxon>Glires</taxon>
        <taxon>Rodentia</taxon>
        <taxon>Myomorpha</taxon>
        <taxon>Muroidea</taxon>
        <taxon>Spalacidae</taxon>
        <taxon>Spalacinae</taxon>
        <taxon>Nannospalax</taxon>
    </lineage>
</organism>
<dbReference type="PANTHER" id="PTHR23034:SF2">
    <property type="entry name" value="GLUTAMATE-RICH PROTEIN 3"/>
    <property type="match status" value="1"/>
</dbReference>
<evidence type="ECO:0000259" key="2">
    <source>
        <dbReference type="Pfam" id="PF15257"/>
    </source>
</evidence>
<reference evidence="3" key="1">
    <citation type="submission" date="2025-08" db="UniProtKB">
        <authorList>
            <consortium name="Ensembl"/>
        </authorList>
    </citation>
    <scope>IDENTIFICATION</scope>
</reference>